<accession>A0A0A8YQG6</accession>
<dbReference type="EMBL" id="GBRH01268811">
    <property type="protein sequence ID" value="JAD29084.1"/>
    <property type="molecule type" value="Transcribed_RNA"/>
</dbReference>
<reference evidence="1" key="2">
    <citation type="journal article" date="2015" name="Data Brief">
        <title>Shoot transcriptome of the giant reed, Arundo donax.</title>
        <authorList>
            <person name="Barrero R.A."/>
            <person name="Guerrero F.D."/>
            <person name="Moolhuijzen P."/>
            <person name="Goolsby J.A."/>
            <person name="Tidwell J."/>
            <person name="Bellgard S.E."/>
            <person name="Bellgard M.I."/>
        </authorList>
    </citation>
    <scope>NUCLEOTIDE SEQUENCE</scope>
    <source>
        <tissue evidence="1">Shoot tissue taken approximately 20 cm above the soil surface</tissue>
    </source>
</reference>
<reference evidence="1" key="1">
    <citation type="submission" date="2014-09" db="EMBL/GenBank/DDBJ databases">
        <authorList>
            <person name="Magalhaes I.L.F."/>
            <person name="Oliveira U."/>
            <person name="Santos F.R."/>
            <person name="Vidigal T.H.D.A."/>
            <person name="Brescovit A.D."/>
            <person name="Santos A.J."/>
        </authorList>
    </citation>
    <scope>NUCLEOTIDE SEQUENCE</scope>
    <source>
        <tissue evidence="1">Shoot tissue taken approximately 20 cm above the soil surface</tissue>
    </source>
</reference>
<sequence>MSLVLMIGVNLLVPLFSCFLPSTMPCL</sequence>
<proteinExistence type="predicted"/>
<name>A0A0A8YQG6_ARUDO</name>
<organism evidence="1">
    <name type="scientific">Arundo donax</name>
    <name type="common">Giant reed</name>
    <name type="synonym">Donax arundinaceus</name>
    <dbReference type="NCBI Taxonomy" id="35708"/>
    <lineage>
        <taxon>Eukaryota</taxon>
        <taxon>Viridiplantae</taxon>
        <taxon>Streptophyta</taxon>
        <taxon>Embryophyta</taxon>
        <taxon>Tracheophyta</taxon>
        <taxon>Spermatophyta</taxon>
        <taxon>Magnoliopsida</taxon>
        <taxon>Liliopsida</taxon>
        <taxon>Poales</taxon>
        <taxon>Poaceae</taxon>
        <taxon>PACMAD clade</taxon>
        <taxon>Arundinoideae</taxon>
        <taxon>Arundineae</taxon>
        <taxon>Arundo</taxon>
    </lineage>
</organism>
<protein>
    <submittedName>
        <fullName evidence="1">Uncharacterized protein</fullName>
    </submittedName>
</protein>
<evidence type="ECO:0000313" key="1">
    <source>
        <dbReference type="EMBL" id="JAD29084.1"/>
    </source>
</evidence>
<dbReference type="AlphaFoldDB" id="A0A0A8YQG6"/>